<keyword evidence="1" id="KW-0175">Coiled coil</keyword>
<dbReference type="GeneID" id="54991721"/>
<evidence type="ECO:0000256" key="2">
    <source>
        <dbReference type="SAM" id="MobiDB-lite"/>
    </source>
</evidence>
<dbReference type="SMR" id="A0A2S1PFQ4"/>
<protein>
    <submittedName>
        <fullName evidence="3">Phage Mu protein F-like protein</fullName>
    </submittedName>
</protein>
<proteinExistence type="predicted"/>
<dbReference type="EMBL" id="MH179473">
    <property type="protein sequence ID" value="AWH15397.1"/>
    <property type="molecule type" value="Genomic_DNA"/>
</dbReference>
<dbReference type="Proteomes" id="UP000246930">
    <property type="component" value="Segment"/>
</dbReference>
<evidence type="ECO:0000313" key="4">
    <source>
        <dbReference type="Proteomes" id="UP000246930"/>
    </source>
</evidence>
<reference evidence="3" key="1">
    <citation type="submission" date="2018-03" db="EMBL/GenBank/DDBJ databases">
        <title>Complete genome sequences of new Aeromonas and Pseudomonas phages promising in phage therapy dedicated to aquaculture.</title>
        <authorList>
            <person name="Kolsut J."/>
            <person name="Wojcik E."/>
            <person name="Wojtasik A."/>
            <person name="Dastych J."/>
        </authorList>
    </citation>
    <scope>NUCLEOTIDE SEQUENCE [LARGE SCALE GENOMIC DNA]</scope>
</reference>
<name>A0A2S1PFQ4_9CAUD</name>
<dbReference type="RefSeq" id="YP_009801210.1">
    <property type="nucleotide sequence ID" value="NC_047966.1"/>
</dbReference>
<accession>A0A2S1PFQ4</accession>
<sequence>MVPYLQTVKIALLVLLVALCGLLGAGTWHYKGKAEVASEKLQGLTREYVQLESQYTAFTEQVESADKQARETRGKRDSIKENTRAAVERVEAAQSGMVGDDVLVDSRIVDELRYAACRTQGNPSACTRGPDSPYTGTGD</sequence>
<dbReference type="KEGG" id="vg:54991721"/>
<keyword evidence="4" id="KW-1185">Reference proteome</keyword>
<organism evidence="3 4">
    <name type="scientific">Aeromonas phage 25AhydR2PP</name>
    <dbReference type="NCBI Taxonomy" id="2163976"/>
    <lineage>
        <taxon>Viruses</taxon>
        <taxon>Duplodnaviria</taxon>
        <taxon>Heunggongvirae</taxon>
        <taxon>Uroviricota</taxon>
        <taxon>Caudoviricetes</taxon>
        <taxon>Autographivirales</taxon>
        <taxon>Autonotataviridae</taxon>
        <taxon>Aerosvirus</taxon>
        <taxon>Aerosvirus av25AhydR2PP</taxon>
    </lineage>
</organism>
<feature type="coiled-coil region" evidence="1">
    <location>
        <begin position="34"/>
        <end position="82"/>
    </location>
</feature>
<feature type="region of interest" description="Disordered" evidence="2">
    <location>
        <begin position="120"/>
        <end position="139"/>
    </location>
</feature>
<evidence type="ECO:0000313" key="3">
    <source>
        <dbReference type="EMBL" id="AWH15397.1"/>
    </source>
</evidence>
<evidence type="ECO:0000256" key="1">
    <source>
        <dbReference type="SAM" id="Coils"/>
    </source>
</evidence>